<feature type="transmembrane region" description="Helical" evidence="1">
    <location>
        <begin position="14"/>
        <end position="36"/>
    </location>
</feature>
<accession>X1QC32</accession>
<reference evidence="2" key="1">
    <citation type="journal article" date="2014" name="Front. Microbiol.">
        <title>High frequency of phylogenetically diverse reductive dehalogenase-homologous genes in deep subseafloor sedimentary metagenomes.</title>
        <authorList>
            <person name="Kawai M."/>
            <person name="Futagami T."/>
            <person name="Toyoda A."/>
            <person name="Takaki Y."/>
            <person name="Nishi S."/>
            <person name="Hori S."/>
            <person name="Arai W."/>
            <person name="Tsubouchi T."/>
            <person name="Morono Y."/>
            <person name="Uchiyama I."/>
            <person name="Ito T."/>
            <person name="Fujiyama A."/>
            <person name="Inagaki F."/>
            <person name="Takami H."/>
        </authorList>
    </citation>
    <scope>NUCLEOTIDE SEQUENCE</scope>
    <source>
        <strain evidence="2">Expedition CK06-06</strain>
    </source>
</reference>
<keyword evidence="1" id="KW-0812">Transmembrane</keyword>
<name>X1QC32_9ZZZZ</name>
<feature type="non-terminal residue" evidence="2">
    <location>
        <position position="1"/>
    </location>
</feature>
<evidence type="ECO:0000256" key="1">
    <source>
        <dbReference type="SAM" id="Phobius"/>
    </source>
</evidence>
<evidence type="ECO:0000313" key="2">
    <source>
        <dbReference type="EMBL" id="GAI66032.1"/>
    </source>
</evidence>
<dbReference type="EMBL" id="BARW01000551">
    <property type="protein sequence ID" value="GAI66032.1"/>
    <property type="molecule type" value="Genomic_DNA"/>
</dbReference>
<sequence length="96" mass="11439">EEYEIIKTKKNYKFIFYFSYYSLTIYLAHNLLYFLFFKRLDALTSSFSIVVVIVLIGLFLKLMYPKLSASISIKKIISKLSYKIVMKIEEKKVLDE</sequence>
<gene>
    <name evidence="2" type="ORF">S12H4_02307</name>
</gene>
<comment type="caution">
    <text evidence="2">The sequence shown here is derived from an EMBL/GenBank/DDBJ whole genome shotgun (WGS) entry which is preliminary data.</text>
</comment>
<proteinExistence type="predicted"/>
<protein>
    <submittedName>
        <fullName evidence="2">Uncharacterized protein</fullName>
    </submittedName>
</protein>
<organism evidence="2">
    <name type="scientific">marine sediment metagenome</name>
    <dbReference type="NCBI Taxonomy" id="412755"/>
    <lineage>
        <taxon>unclassified sequences</taxon>
        <taxon>metagenomes</taxon>
        <taxon>ecological metagenomes</taxon>
    </lineage>
</organism>
<keyword evidence="1" id="KW-1133">Transmembrane helix</keyword>
<feature type="transmembrane region" description="Helical" evidence="1">
    <location>
        <begin position="42"/>
        <end position="64"/>
    </location>
</feature>
<dbReference type="AlphaFoldDB" id="X1QC32"/>
<keyword evidence="1" id="KW-0472">Membrane</keyword>